<gene>
    <name evidence="1" type="ORF">OXU80_08805</name>
</gene>
<reference evidence="1" key="1">
    <citation type="submission" date="2022-11" db="EMBL/GenBank/DDBJ databases">
        <title>beta-Carotene-producing bacterium, Jeongeuplla avenae sp. nov., alleviates the salt stress of Arabidopsis seedlings.</title>
        <authorList>
            <person name="Jiang L."/>
            <person name="Lee J."/>
        </authorList>
    </citation>
    <scope>NUCLEOTIDE SEQUENCE</scope>
    <source>
        <strain evidence="1">DY_R2A_6</strain>
    </source>
</reference>
<name>A0ACD4NU19_9HYPH</name>
<dbReference type="Proteomes" id="UP001163223">
    <property type="component" value="Chromosome"/>
</dbReference>
<evidence type="ECO:0000313" key="1">
    <source>
        <dbReference type="EMBL" id="WAJ30287.1"/>
    </source>
</evidence>
<evidence type="ECO:0000313" key="2">
    <source>
        <dbReference type="Proteomes" id="UP001163223"/>
    </source>
</evidence>
<accession>A0ACD4NU19</accession>
<sequence>MSLQLKLLAGGVIFALATILFAAFSHGTLVESRALSSDLYERGMHSLNRLQEAQRYASVLSDRYQRILSEVGGSTPAYSLGSAESLDVPMSDISAMLKEAADGTASPEVTKRIGDLLYPLSRLAASQGEVSLRLASRELARIASNLDVIVSEVRAEVTQTREQADRQFNGAATQTWIGLAIVVALGLAATGIMSWRVGRLVGDLRRQARRIARGDILHPIKRNDEREFAEVFDAIEVLQASCASLQERIGRQATTFDERLQNHENRFLAALNNMPQGLCMLDGGFNLLVYNDPFAAMFPNLKPGMSAREILGDKRFHTVLEPDATGEFVKEMPDGEVMRIKRRGMRDKGLLVTFENITAQHHASQRMEHLAGHDGLTELANRRRFCERLDEILALRGSAAQDIAVITLDVNDFKSVNDTFGHPVGDALLKAVGDRLRAVTGRRDVVARLGGDEFAVIQVGARQPEGGERLAAQIVAAMGEPFEINNRHIHSGVSLGAVPVPRRMVGTMGDADHVMQNCDLALYRAKAEGRSGYRIFEPSMREALNERRELERDLRLALENDELEIFYQPFVHADRQAVSGFEALLRWRHPRRGLVSPGVFIPLAEEIGLIEQIGVWALRTASAQAANWPGDLILSVNLSPVQFRSRTLVADVRQALARSGLSPRRLQLEVTESLFLDDGDNTLAILTDLRSDGMIISMDDFGTGYSSLGYLSRFPFDKIKIDQSFVRDMTLPENMAIVRAVIGLGRALKMPVIAEGIETVEQLRMLRAEGCREMQGFLFSRPRPAGDLPRILAEVQAFWASEREAAHSVARVAESG</sequence>
<organism evidence="1 2">
    <name type="scientific">Antarcticirhabdus aurantiaca</name>
    <dbReference type="NCBI Taxonomy" id="2606717"/>
    <lineage>
        <taxon>Bacteria</taxon>
        <taxon>Pseudomonadati</taxon>
        <taxon>Pseudomonadota</taxon>
        <taxon>Alphaproteobacteria</taxon>
        <taxon>Hyphomicrobiales</taxon>
        <taxon>Aurantimonadaceae</taxon>
        <taxon>Antarcticirhabdus</taxon>
    </lineage>
</organism>
<proteinExistence type="predicted"/>
<protein>
    <submittedName>
        <fullName evidence="1">EAL domain-containing protein</fullName>
    </submittedName>
</protein>
<keyword evidence="2" id="KW-1185">Reference proteome</keyword>
<dbReference type="EMBL" id="CP113520">
    <property type="protein sequence ID" value="WAJ30287.1"/>
    <property type="molecule type" value="Genomic_DNA"/>
</dbReference>